<dbReference type="Proteomes" id="UP001300012">
    <property type="component" value="Unassembled WGS sequence"/>
</dbReference>
<dbReference type="InterPro" id="IPR012854">
    <property type="entry name" value="Cu_amine_oxidase-like_N"/>
</dbReference>
<keyword evidence="3" id="KW-1185">Reference proteome</keyword>
<dbReference type="Pfam" id="PF07833">
    <property type="entry name" value="Cu_amine_oxidN1"/>
    <property type="match status" value="1"/>
</dbReference>
<evidence type="ECO:0000259" key="1">
    <source>
        <dbReference type="Pfam" id="PF07833"/>
    </source>
</evidence>
<evidence type="ECO:0000313" key="2">
    <source>
        <dbReference type="EMBL" id="MCR8635687.1"/>
    </source>
</evidence>
<feature type="domain" description="Copper amine oxidase-like N-terminal" evidence="1">
    <location>
        <begin position="36"/>
        <end position="83"/>
    </location>
</feature>
<reference evidence="2 3" key="1">
    <citation type="submission" date="2022-08" db="EMBL/GenBank/DDBJ databases">
        <title>Paenibacillus endoradicis sp. nov., Paenibacillus radicibacter sp. nov and Paenibacillus pararadicis sp. nov., three cold-adapted plant growth-promoting bacteria isolated from root of Larix gmelinii in Great Khingan.</title>
        <authorList>
            <person name="Xue H."/>
        </authorList>
    </citation>
    <scope>NUCLEOTIDE SEQUENCE [LARGE SCALE GENOMIC DNA]</scope>
    <source>
        <strain evidence="2 3">N5-1-1-5</strain>
    </source>
</reference>
<proteinExistence type="predicted"/>
<protein>
    <submittedName>
        <fullName evidence="2">Copper amine oxidase N-terminal domain-containing protein</fullName>
    </submittedName>
</protein>
<evidence type="ECO:0000313" key="3">
    <source>
        <dbReference type="Proteomes" id="UP001300012"/>
    </source>
</evidence>
<name>A0ABT1YR76_9BACL</name>
<gene>
    <name evidence="2" type="ORF">NV381_31225</name>
</gene>
<comment type="caution">
    <text evidence="2">The sequence shown here is derived from an EMBL/GenBank/DDBJ whole genome shotgun (WGS) entry which is preliminary data.</text>
</comment>
<sequence length="150" mass="16745">MKKFVSGLIIGGIVSLSTMAYATNSLEVLSFPVNFLINGQTKELNNGYTVFNYNGNAYVPIRFVAENMAAEVIYDEAYNRIRIQQSTAKFDEFTFAPTPLVTYEKKSKFGTIWNQEIPLIQGSGCWMTCADFARPADLIKVTDYSPVPVS</sequence>
<dbReference type="RefSeq" id="WP_258217232.1">
    <property type="nucleotide sequence ID" value="NZ_JANQBD010000030.1"/>
</dbReference>
<dbReference type="SUPFAM" id="SSF55383">
    <property type="entry name" value="Copper amine oxidase, domain N"/>
    <property type="match status" value="1"/>
</dbReference>
<organism evidence="2 3">
    <name type="scientific">Paenibacillus radicis</name>
    <name type="common">ex Xue et al. 2023</name>
    <dbReference type="NCBI Taxonomy" id="2972489"/>
    <lineage>
        <taxon>Bacteria</taxon>
        <taxon>Bacillati</taxon>
        <taxon>Bacillota</taxon>
        <taxon>Bacilli</taxon>
        <taxon>Bacillales</taxon>
        <taxon>Paenibacillaceae</taxon>
        <taxon>Paenibacillus</taxon>
    </lineage>
</organism>
<dbReference type="EMBL" id="JANQBD010000030">
    <property type="protein sequence ID" value="MCR8635687.1"/>
    <property type="molecule type" value="Genomic_DNA"/>
</dbReference>
<dbReference type="InterPro" id="IPR036582">
    <property type="entry name" value="Mao_N_sf"/>
</dbReference>
<accession>A0ABT1YR76</accession>